<dbReference type="Pfam" id="PF00781">
    <property type="entry name" value="DAGK_cat"/>
    <property type="match status" value="1"/>
</dbReference>
<dbReference type="InterPro" id="IPR001206">
    <property type="entry name" value="Diacylglycerol_kinase_cat_dom"/>
</dbReference>
<keyword evidence="2" id="KW-0418">Kinase</keyword>
<dbReference type="PROSITE" id="PS50146">
    <property type="entry name" value="DAGK"/>
    <property type="match status" value="1"/>
</dbReference>
<organism evidence="2 3">
    <name type="scientific">Propioniciclava sinopodophylli</name>
    <dbReference type="NCBI Taxonomy" id="1837344"/>
    <lineage>
        <taxon>Bacteria</taxon>
        <taxon>Bacillati</taxon>
        <taxon>Actinomycetota</taxon>
        <taxon>Actinomycetes</taxon>
        <taxon>Propionibacteriales</taxon>
        <taxon>Propionibacteriaceae</taxon>
        <taxon>Propioniciclava</taxon>
    </lineage>
</organism>
<keyword evidence="3" id="KW-1185">Reference proteome</keyword>
<dbReference type="Proteomes" id="UP000292373">
    <property type="component" value="Unassembled WGS sequence"/>
</dbReference>
<dbReference type="GO" id="GO:0019242">
    <property type="term" value="P:methylglyoxal biosynthetic process"/>
    <property type="evidence" value="ECO:0007669"/>
    <property type="project" value="InterPro"/>
</dbReference>
<dbReference type="PANTHER" id="PTHR30492:SF0">
    <property type="entry name" value="METHYLGLYOXAL SYNTHASE"/>
    <property type="match status" value="1"/>
</dbReference>
<dbReference type="SUPFAM" id="SSF111331">
    <property type="entry name" value="NAD kinase/diacylglycerol kinase-like"/>
    <property type="match status" value="1"/>
</dbReference>
<evidence type="ECO:0000313" key="3">
    <source>
        <dbReference type="Proteomes" id="UP000292373"/>
    </source>
</evidence>
<dbReference type="Gene3D" id="3.40.50.10330">
    <property type="entry name" value="Probable inorganic polyphosphate/atp-NAD kinase, domain 1"/>
    <property type="match status" value="1"/>
</dbReference>
<dbReference type="InterPro" id="IPR017438">
    <property type="entry name" value="ATP-NAD_kinase_N"/>
</dbReference>
<dbReference type="EMBL" id="SDMQ01000003">
    <property type="protein sequence ID" value="TBT86592.1"/>
    <property type="molecule type" value="Genomic_DNA"/>
</dbReference>
<evidence type="ECO:0000313" key="2">
    <source>
        <dbReference type="EMBL" id="TBT86592.1"/>
    </source>
</evidence>
<dbReference type="InterPro" id="IPR016064">
    <property type="entry name" value="NAD/diacylglycerol_kinase_sf"/>
</dbReference>
<dbReference type="GO" id="GO:0005829">
    <property type="term" value="C:cytosol"/>
    <property type="evidence" value="ECO:0007669"/>
    <property type="project" value="TreeGrafter"/>
</dbReference>
<dbReference type="OrthoDB" id="3171056at2"/>
<dbReference type="PANTHER" id="PTHR30492">
    <property type="entry name" value="METHYLGLYOXAL SYNTHASE"/>
    <property type="match status" value="1"/>
</dbReference>
<proteinExistence type="predicted"/>
<dbReference type="InterPro" id="IPR004363">
    <property type="entry name" value="Methylgl_synth"/>
</dbReference>
<accession>A0A4Q9KG30</accession>
<gene>
    <name evidence="2" type="ORF">ET989_04590</name>
</gene>
<sequence>MGVVSAAPERAPYAGVPVWAVLNPTAKRYAVARHTLERTCADAGLPAPRILETTAEETGWAQAREAVAQGARHLVVGGGDGTVREVARAVASTGVHLGVLPLGTANLFAFNLGLRTRDPRLMVHRALYGAPRPIDVGWASWRLVTDGTSGAPTDEYVFLVMAGLGHDAATVLATDRGTKSRLGWLAYLAMGSRHLLSKPLRMRLSIDSAPGRRLSTWTILVANSGSIPGGIDVFPGSRVDDGHLDCLEVPLRTPTQWASIAWAGITHHRWEAAALRYSRMRTLWAVPDEPAPLHLDGDVVGEVADLRIRVQEGALLVRTPGP</sequence>
<dbReference type="GO" id="GO:0016301">
    <property type="term" value="F:kinase activity"/>
    <property type="evidence" value="ECO:0007669"/>
    <property type="project" value="UniProtKB-KW"/>
</dbReference>
<dbReference type="Gene3D" id="2.60.200.40">
    <property type="match status" value="1"/>
</dbReference>
<keyword evidence="2" id="KW-0808">Transferase</keyword>
<comment type="caution">
    <text evidence="2">The sequence shown here is derived from an EMBL/GenBank/DDBJ whole genome shotgun (WGS) entry which is preliminary data.</text>
</comment>
<dbReference type="GO" id="GO:0008929">
    <property type="term" value="F:methylglyoxal synthase activity"/>
    <property type="evidence" value="ECO:0007669"/>
    <property type="project" value="InterPro"/>
</dbReference>
<dbReference type="AlphaFoldDB" id="A0A4Q9KG30"/>
<dbReference type="Pfam" id="PF19279">
    <property type="entry name" value="YegS_C"/>
    <property type="match status" value="1"/>
</dbReference>
<reference evidence="2 3" key="1">
    <citation type="submission" date="2019-01" db="EMBL/GenBank/DDBJ databases">
        <title>Lactibacter flavus gen. nov., sp. nov., a novel bacterium of the family Propionibacteriaceae isolated from raw milk and dairy products.</title>
        <authorList>
            <person name="Huptas C."/>
            <person name="Wenning M."/>
            <person name="Breitenwieser F."/>
            <person name="Doll E."/>
            <person name="Von Neubeck M."/>
            <person name="Busse H.-J."/>
            <person name="Scherer S."/>
        </authorList>
    </citation>
    <scope>NUCLEOTIDE SEQUENCE [LARGE SCALE GENOMIC DNA]</scope>
    <source>
        <strain evidence="2 3">KCTC 33808</strain>
    </source>
</reference>
<dbReference type="InterPro" id="IPR045540">
    <property type="entry name" value="YegS/DAGK_C"/>
</dbReference>
<name>A0A4Q9KG30_9ACTN</name>
<evidence type="ECO:0000259" key="1">
    <source>
        <dbReference type="PROSITE" id="PS50146"/>
    </source>
</evidence>
<feature type="domain" description="DAGKc" evidence="1">
    <location>
        <begin position="63"/>
        <end position="143"/>
    </location>
</feature>
<protein>
    <submittedName>
        <fullName evidence="2">Diacylglycerol kinase family lipid kinase</fullName>
    </submittedName>
</protein>